<dbReference type="Pfam" id="PF00823">
    <property type="entry name" value="PPE"/>
    <property type="match status" value="1"/>
</dbReference>
<organism evidence="5 6">
    <name type="scientific">Mycobacterium heidelbergense</name>
    <dbReference type="NCBI Taxonomy" id="53376"/>
    <lineage>
        <taxon>Bacteria</taxon>
        <taxon>Bacillati</taxon>
        <taxon>Actinomycetota</taxon>
        <taxon>Actinomycetes</taxon>
        <taxon>Mycobacteriales</taxon>
        <taxon>Mycobacteriaceae</taxon>
        <taxon>Mycobacterium</taxon>
        <taxon>Mycobacterium simiae complex</taxon>
    </lineage>
</organism>
<keyword evidence="6" id="KW-1185">Reference proteome</keyword>
<accession>A0A1X0DTF3</accession>
<dbReference type="Gene3D" id="1.20.1260.20">
    <property type="entry name" value="PPE superfamily"/>
    <property type="match status" value="1"/>
</dbReference>
<sequence>MDFGALPPEINSGRMYSGPGSGPMVAAATAWDALASELSSAAAGFGSVIAELTGGQWLGPASVSMVRAAAPYLAWLHDTAAQADQAAAQAKLAAAAYELAFVMTVPPPVIATNRSLLMALVATNFFGQNTPAIAMTEAHYTEMWIQDAAAMYGYAGSSATASRLTPFTRPQSAAASSDPPSASTALSVGLSATKFVNAAVSSSSAATSGHGIFIADERLAFQAARDLDSPPGPGGVLASAAPFRLGGPDISAAMGRASPVGSLSAPPSWAAAAPEIRPVALASPDSGGGVAAASGDAPAVPGNAFSQTVLGTLSRNGFDARHPKSRPIIVRSPAAG</sequence>
<evidence type="ECO:0000313" key="5">
    <source>
        <dbReference type="EMBL" id="ORA75482.1"/>
    </source>
</evidence>
<dbReference type="PANTHER" id="PTHR46766">
    <property type="entry name" value="GLUTAMINE-RICH PROTEIN 2"/>
    <property type="match status" value="1"/>
</dbReference>
<dbReference type="AlphaFoldDB" id="A0A1X0DTF3"/>
<dbReference type="EMBL" id="MVHR01000005">
    <property type="protein sequence ID" value="ORA75482.1"/>
    <property type="molecule type" value="Genomic_DNA"/>
</dbReference>
<evidence type="ECO:0000313" key="6">
    <source>
        <dbReference type="Proteomes" id="UP000192566"/>
    </source>
</evidence>
<dbReference type="Pfam" id="PF12484">
    <property type="entry name" value="PPE-SVP"/>
    <property type="match status" value="1"/>
</dbReference>
<dbReference type="SUPFAM" id="SSF140459">
    <property type="entry name" value="PE/PPE dimer-like"/>
    <property type="match status" value="1"/>
</dbReference>
<comment type="caution">
    <text evidence="5">The sequence shown here is derived from an EMBL/GenBank/DDBJ whole genome shotgun (WGS) entry which is preliminary data.</text>
</comment>
<dbReference type="PANTHER" id="PTHR46766:SF1">
    <property type="entry name" value="GLUTAMINE-RICH PROTEIN 2"/>
    <property type="match status" value="1"/>
</dbReference>
<feature type="domain" description="PPE family C-terminal" evidence="4">
    <location>
        <begin position="251"/>
        <end position="329"/>
    </location>
</feature>
<comment type="similarity">
    <text evidence="1">Belongs to the mycobacterial PPE family.</text>
</comment>
<evidence type="ECO:0000256" key="1">
    <source>
        <dbReference type="ARBA" id="ARBA00010652"/>
    </source>
</evidence>
<evidence type="ECO:0000259" key="4">
    <source>
        <dbReference type="Pfam" id="PF12484"/>
    </source>
</evidence>
<feature type="domain" description="PPE" evidence="3">
    <location>
        <begin position="2"/>
        <end position="165"/>
    </location>
</feature>
<dbReference type="Proteomes" id="UP000192566">
    <property type="component" value="Unassembled WGS sequence"/>
</dbReference>
<dbReference type="GO" id="GO:0052572">
    <property type="term" value="P:response to host immune response"/>
    <property type="evidence" value="ECO:0007669"/>
    <property type="project" value="TreeGrafter"/>
</dbReference>
<reference evidence="5 6" key="1">
    <citation type="submission" date="2017-02" db="EMBL/GenBank/DDBJ databases">
        <title>The new phylogeny of genus Mycobacterium.</title>
        <authorList>
            <person name="Tortoli E."/>
            <person name="Trovato A."/>
            <person name="Cirillo D.M."/>
        </authorList>
    </citation>
    <scope>NUCLEOTIDE SEQUENCE [LARGE SCALE GENOMIC DNA]</scope>
    <source>
        <strain evidence="5 6">DSM 44471</strain>
    </source>
</reference>
<gene>
    <name evidence="5" type="ORF">BST25_05560</name>
</gene>
<dbReference type="InterPro" id="IPR038332">
    <property type="entry name" value="PPE_sf"/>
</dbReference>
<evidence type="ECO:0008006" key="7">
    <source>
        <dbReference type="Google" id="ProtNLM"/>
    </source>
</evidence>
<dbReference type="InterPro" id="IPR022171">
    <property type="entry name" value="PPE_C"/>
</dbReference>
<name>A0A1X0DTF3_MYCHE</name>
<evidence type="ECO:0000259" key="3">
    <source>
        <dbReference type="Pfam" id="PF00823"/>
    </source>
</evidence>
<proteinExistence type="inferred from homology"/>
<dbReference type="RefSeq" id="WP_083073099.1">
    <property type="nucleotide sequence ID" value="NZ_AP022615.1"/>
</dbReference>
<dbReference type="InterPro" id="IPR000030">
    <property type="entry name" value="PPE_dom"/>
</dbReference>
<feature type="region of interest" description="Disordered" evidence="2">
    <location>
        <begin position="315"/>
        <end position="336"/>
    </location>
</feature>
<protein>
    <recommendedName>
        <fullName evidence="7">PPE family protein</fullName>
    </recommendedName>
</protein>
<dbReference type="FunFam" id="1.20.1260.20:FF:000001">
    <property type="entry name" value="PPE family protein PPE41"/>
    <property type="match status" value="1"/>
</dbReference>
<evidence type="ECO:0000256" key="2">
    <source>
        <dbReference type="SAM" id="MobiDB-lite"/>
    </source>
</evidence>
<dbReference type="STRING" id="53376.BST25_05560"/>